<name>A0AAE1CPB7_9GAST</name>
<evidence type="ECO:0000256" key="1">
    <source>
        <dbReference type="SAM" id="MobiDB-lite"/>
    </source>
</evidence>
<dbReference type="AlphaFoldDB" id="A0AAE1CPB7"/>
<feature type="compositionally biased region" description="Acidic residues" evidence="1">
    <location>
        <begin position="234"/>
        <end position="247"/>
    </location>
</feature>
<dbReference type="GO" id="GO:0043564">
    <property type="term" value="C:Ku70:Ku80 complex"/>
    <property type="evidence" value="ECO:0007669"/>
    <property type="project" value="TreeGrafter"/>
</dbReference>
<dbReference type="SUPFAM" id="SSF101420">
    <property type="entry name" value="C-terminal domain of Ku80"/>
    <property type="match status" value="1"/>
</dbReference>
<accession>A0AAE1CPB7</accession>
<dbReference type="Gene3D" id="1.10.1600.10">
    <property type="match status" value="1"/>
</dbReference>
<evidence type="ECO:0000259" key="2">
    <source>
        <dbReference type="Pfam" id="PF03730"/>
    </source>
</evidence>
<feature type="domain" description="Ku C-terminal" evidence="3">
    <location>
        <begin position="108"/>
        <end position="222"/>
    </location>
</feature>
<dbReference type="GO" id="GO:0006303">
    <property type="term" value="P:double-strand break repair via nonhomologous end joining"/>
    <property type="evidence" value="ECO:0007669"/>
    <property type="project" value="InterPro"/>
</dbReference>
<evidence type="ECO:0000313" key="4">
    <source>
        <dbReference type="EMBL" id="KAK3726182.1"/>
    </source>
</evidence>
<dbReference type="SUPFAM" id="SSF100939">
    <property type="entry name" value="SPOC domain-like"/>
    <property type="match status" value="1"/>
</dbReference>
<dbReference type="PANTHER" id="PTHR12604:SF4">
    <property type="entry name" value="X-RAY REPAIR CROSS-COMPLEMENTING PROTEIN 5"/>
    <property type="match status" value="1"/>
</dbReference>
<evidence type="ECO:0000259" key="3">
    <source>
        <dbReference type="Pfam" id="PF08785"/>
    </source>
</evidence>
<dbReference type="Proteomes" id="UP001283361">
    <property type="component" value="Unassembled WGS sequence"/>
</dbReference>
<organism evidence="4 5">
    <name type="scientific">Elysia crispata</name>
    <name type="common">lettuce slug</name>
    <dbReference type="NCBI Taxonomy" id="231223"/>
    <lineage>
        <taxon>Eukaryota</taxon>
        <taxon>Metazoa</taxon>
        <taxon>Spiralia</taxon>
        <taxon>Lophotrochozoa</taxon>
        <taxon>Mollusca</taxon>
        <taxon>Gastropoda</taxon>
        <taxon>Heterobranchia</taxon>
        <taxon>Euthyneura</taxon>
        <taxon>Panpulmonata</taxon>
        <taxon>Sacoglossa</taxon>
        <taxon>Placobranchoidea</taxon>
        <taxon>Plakobranchidae</taxon>
        <taxon>Elysia</taxon>
    </lineage>
</organism>
<protein>
    <recommendedName>
        <fullName evidence="6">Ku C-terminal domain-containing protein</fullName>
    </recommendedName>
</protein>
<dbReference type="Pfam" id="PF03730">
    <property type="entry name" value="Ku_C"/>
    <property type="match status" value="1"/>
</dbReference>
<reference evidence="4" key="1">
    <citation type="journal article" date="2023" name="G3 (Bethesda)">
        <title>A reference genome for the long-term kleptoplast-retaining sea slug Elysia crispata morphotype clarki.</title>
        <authorList>
            <person name="Eastman K.E."/>
            <person name="Pendleton A.L."/>
            <person name="Shaikh M.A."/>
            <person name="Suttiyut T."/>
            <person name="Ogas R."/>
            <person name="Tomko P."/>
            <person name="Gavelis G."/>
            <person name="Widhalm J.R."/>
            <person name="Wisecaver J.H."/>
        </authorList>
    </citation>
    <scope>NUCLEOTIDE SEQUENCE</scope>
    <source>
        <strain evidence="4">ECLA1</strain>
    </source>
</reference>
<sequence length="247" mass="28020">MFIIEQQCLQHRALHPDDPLPELSPIIANYLIPPESITSNSAPVSERMQKLFKLEVTDKIKQEETGENMFKASEEEGPQAKKPKLDNNLEGGLQNIMKADVTEVGTVTPLEDFKSLLDRKDPDMIEEAYKQMQKRIQQVVGDSFGQQFYGKAMDCLKALRQNCIAKSKPNDYNKFIKTYKDTLIASGRRDFWDLIVKDQQSLISKLECEDSGVTKQEADKFTAGEVKVESSELPQDEESADDLLDQL</sequence>
<dbReference type="GO" id="GO:0042162">
    <property type="term" value="F:telomeric DNA binding"/>
    <property type="evidence" value="ECO:0007669"/>
    <property type="project" value="TreeGrafter"/>
</dbReference>
<evidence type="ECO:0008006" key="6">
    <source>
        <dbReference type="Google" id="ProtNLM"/>
    </source>
</evidence>
<keyword evidence="5" id="KW-1185">Reference proteome</keyword>
<gene>
    <name evidence="4" type="ORF">RRG08_031509</name>
</gene>
<dbReference type="InterPro" id="IPR036494">
    <property type="entry name" value="Ku_C_sf"/>
</dbReference>
<dbReference type="GO" id="GO:0003678">
    <property type="term" value="F:DNA helicase activity"/>
    <property type="evidence" value="ECO:0007669"/>
    <property type="project" value="InterPro"/>
</dbReference>
<dbReference type="Gene3D" id="1.25.40.240">
    <property type="entry name" value="Ku, C-terminal domain"/>
    <property type="match status" value="1"/>
</dbReference>
<proteinExistence type="predicted"/>
<evidence type="ECO:0000313" key="5">
    <source>
        <dbReference type="Proteomes" id="UP001283361"/>
    </source>
</evidence>
<dbReference type="InterPro" id="IPR016194">
    <property type="entry name" value="SPOC-like_C_dom_sf"/>
</dbReference>
<dbReference type="InterPro" id="IPR014893">
    <property type="entry name" value="Ku_PK_bind"/>
</dbReference>
<comment type="caution">
    <text evidence="4">The sequence shown here is derived from an EMBL/GenBank/DDBJ whole genome shotgun (WGS) entry which is preliminary data.</text>
</comment>
<feature type="domain" description="Ku70/Ku80 C-terminal arm" evidence="2">
    <location>
        <begin position="6"/>
        <end position="84"/>
    </location>
</feature>
<dbReference type="Pfam" id="PF08785">
    <property type="entry name" value="Ku_PK_bind"/>
    <property type="match status" value="1"/>
</dbReference>
<dbReference type="FunFam" id="1.25.40.240:FF:000001">
    <property type="entry name" value="X-ray repair cross-complementing protein 5"/>
    <property type="match status" value="1"/>
</dbReference>
<feature type="region of interest" description="Disordered" evidence="1">
    <location>
        <begin position="224"/>
        <end position="247"/>
    </location>
</feature>
<dbReference type="PANTHER" id="PTHR12604">
    <property type="entry name" value="KU AUTOANTIGEN DNA HELICASE"/>
    <property type="match status" value="1"/>
</dbReference>
<feature type="region of interest" description="Disordered" evidence="1">
    <location>
        <begin position="64"/>
        <end position="89"/>
    </location>
</feature>
<dbReference type="GO" id="GO:0000723">
    <property type="term" value="P:telomere maintenance"/>
    <property type="evidence" value="ECO:0007669"/>
    <property type="project" value="TreeGrafter"/>
</dbReference>
<dbReference type="InterPro" id="IPR005160">
    <property type="entry name" value="Ku_C"/>
</dbReference>
<dbReference type="EMBL" id="JAWDGP010007321">
    <property type="protein sequence ID" value="KAK3726182.1"/>
    <property type="molecule type" value="Genomic_DNA"/>
</dbReference>
<dbReference type="GO" id="GO:0003690">
    <property type="term" value="F:double-stranded DNA binding"/>
    <property type="evidence" value="ECO:0007669"/>
    <property type="project" value="TreeGrafter"/>
</dbReference>